<dbReference type="AlphaFoldDB" id="A0A7G9QZB7"/>
<keyword evidence="2" id="KW-0472">Membrane</keyword>
<dbReference type="EMBL" id="CP060712">
    <property type="protein sequence ID" value="QNN48692.1"/>
    <property type="molecule type" value="Genomic_DNA"/>
</dbReference>
<keyword evidence="4" id="KW-1185">Reference proteome</keyword>
<feature type="transmembrane region" description="Helical" evidence="2">
    <location>
        <begin position="116"/>
        <end position="134"/>
    </location>
</feature>
<evidence type="ECO:0000256" key="1">
    <source>
        <dbReference type="SAM" id="MobiDB-lite"/>
    </source>
</evidence>
<gene>
    <name evidence="3" type="ORF">H9L10_10295</name>
</gene>
<feature type="transmembrane region" description="Helical" evidence="2">
    <location>
        <begin position="27"/>
        <end position="44"/>
    </location>
</feature>
<keyword evidence="2" id="KW-1133">Transmembrane helix</keyword>
<dbReference type="KEGG" id="pei:H9L10_10295"/>
<evidence type="ECO:0000313" key="4">
    <source>
        <dbReference type="Proteomes" id="UP000515976"/>
    </source>
</evidence>
<evidence type="ECO:0000256" key="2">
    <source>
        <dbReference type="SAM" id="Phobius"/>
    </source>
</evidence>
<feature type="compositionally biased region" description="Low complexity" evidence="1">
    <location>
        <begin position="157"/>
        <end position="172"/>
    </location>
</feature>
<name>A0A7G9QZB7_9MICO</name>
<sequence length="172" mass="18140">MGQTSPMTAPSARPRRRQRMEQGRRRLLLASGMALVGAFLPWMLTGLGTVSGARGAGLWVAYAAMLGLAGALLPARRVAAVQGGVLAVVAVALPVWQVLHLYALVRFEGWMPGPGLVMSLGAGVLAALGAAQLWRSPSWPEAAGPRPRRAEAHSSGRTARPTRVLPTRPTPR</sequence>
<dbReference type="RefSeq" id="WP_187566543.1">
    <property type="nucleotide sequence ID" value="NZ_BMMY01000003.1"/>
</dbReference>
<accession>A0A7G9QZB7</accession>
<organism evidence="3 4">
    <name type="scientific">Phycicoccus endophyticus</name>
    <dbReference type="NCBI Taxonomy" id="1690220"/>
    <lineage>
        <taxon>Bacteria</taxon>
        <taxon>Bacillati</taxon>
        <taxon>Actinomycetota</taxon>
        <taxon>Actinomycetes</taxon>
        <taxon>Micrococcales</taxon>
        <taxon>Intrasporangiaceae</taxon>
        <taxon>Phycicoccus</taxon>
    </lineage>
</organism>
<proteinExistence type="predicted"/>
<dbReference type="Proteomes" id="UP000515976">
    <property type="component" value="Chromosome"/>
</dbReference>
<feature type="transmembrane region" description="Helical" evidence="2">
    <location>
        <begin position="85"/>
        <end position="104"/>
    </location>
</feature>
<keyword evidence="2" id="KW-0812">Transmembrane</keyword>
<reference evidence="3 4" key="1">
    <citation type="submission" date="2020-08" db="EMBL/GenBank/DDBJ databases">
        <title>Genome sequence of Phycicoccus endophyticus JCM 31784T.</title>
        <authorList>
            <person name="Hyun D.-W."/>
            <person name="Bae J.-W."/>
        </authorList>
    </citation>
    <scope>NUCLEOTIDE SEQUENCE [LARGE SCALE GENOMIC DNA]</scope>
    <source>
        <strain evidence="3 4">JCM 31784</strain>
    </source>
</reference>
<feature type="transmembrane region" description="Helical" evidence="2">
    <location>
        <begin position="56"/>
        <end position="73"/>
    </location>
</feature>
<evidence type="ECO:0000313" key="3">
    <source>
        <dbReference type="EMBL" id="QNN48692.1"/>
    </source>
</evidence>
<feature type="region of interest" description="Disordered" evidence="1">
    <location>
        <begin position="138"/>
        <end position="172"/>
    </location>
</feature>
<protein>
    <submittedName>
        <fullName evidence="3">Uncharacterized protein</fullName>
    </submittedName>
</protein>